<reference evidence="1 2" key="1">
    <citation type="journal article" date="2014" name="Nat. Commun.">
        <title>Molecular traces of alternative social organization in a termite genome.</title>
        <authorList>
            <person name="Terrapon N."/>
            <person name="Li C."/>
            <person name="Robertson H.M."/>
            <person name="Ji L."/>
            <person name="Meng X."/>
            <person name="Booth W."/>
            <person name="Chen Z."/>
            <person name="Childers C.P."/>
            <person name="Glastad K.M."/>
            <person name="Gokhale K."/>
            <person name="Gowin J."/>
            <person name="Gronenberg W."/>
            <person name="Hermansen R.A."/>
            <person name="Hu H."/>
            <person name="Hunt B.G."/>
            <person name="Huylmans A.K."/>
            <person name="Khalil S.M."/>
            <person name="Mitchell R.D."/>
            <person name="Munoz-Torres M.C."/>
            <person name="Mustard J.A."/>
            <person name="Pan H."/>
            <person name="Reese J.T."/>
            <person name="Scharf M.E."/>
            <person name="Sun F."/>
            <person name="Vogel H."/>
            <person name="Xiao J."/>
            <person name="Yang W."/>
            <person name="Yang Z."/>
            <person name="Yang Z."/>
            <person name="Zhou J."/>
            <person name="Zhu J."/>
            <person name="Brent C.S."/>
            <person name="Elsik C.G."/>
            <person name="Goodisman M.A."/>
            <person name="Liberles D.A."/>
            <person name="Roe R.M."/>
            <person name="Vargo E.L."/>
            <person name="Vilcinskas A."/>
            <person name="Wang J."/>
            <person name="Bornberg-Bauer E."/>
            <person name="Korb J."/>
            <person name="Zhang G."/>
            <person name="Liebig J."/>
        </authorList>
    </citation>
    <scope>NUCLEOTIDE SEQUENCE [LARGE SCALE GENOMIC DNA]</scope>
    <source>
        <tissue evidence="1">Whole organism</tissue>
    </source>
</reference>
<sequence length="52" mass="5908">MLEEVPVLTSFQTVGLAEVVHLLGQRYHQIFCLWTTFSGSHKIPGICHQVKQ</sequence>
<accession>A0A067R1E9</accession>
<gene>
    <name evidence="1" type="ORF">L798_09112</name>
</gene>
<protein>
    <submittedName>
        <fullName evidence="1">Uncharacterized protein</fullName>
    </submittedName>
</protein>
<dbReference type="EMBL" id="KK852779">
    <property type="protein sequence ID" value="KDR16717.1"/>
    <property type="molecule type" value="Genomic_DNA"/>
</dbReference>
<evidence type="ECO:0000313" key="2">
    <source>
        <dbReference type="Proteomes" id="UP000027135"/>
    </source>
</evidence>
<keyword evidence="2" id="KW-1185">Reference proteome</keyword>
<dbReference type="Proteomes" id="UP000027135">
    <property type="component" value="Unassembled WGS sequence"/>
</dbReference>
<dbReference type="InParanoid" id="A0A067R1E9"/>
<dbReference type="AlphaFoldDB" id="A0A067R1E9"/>
<name>A0A067R1E9_ZOONE</name>
<evidence type="ECO:0000313" key="1">
    <source>
        <dbReference type="EMBL" id="KDR16717.1"/>
    </source>
</evidence>
<proteinExistence type="predicted"/>
<organism evidence="1 2">
    <name type="scientific">Zootermopsis nevadensis</name>
    <name type="common">Dampwood termite</name>
    <dbReference type="NCBI Taxonomy" id="136037"/>
    <lineage>
        <taxon>Eukaryota</taxon>
        <taxon>Metazoa</taxon>
        <taxon>Ecdysozoa</taxon>
        <taxon>Arthropoda</taxon>
        <taxon>Hexapoda</taxon>
        <taxon>Insecta</taxon>
        <taxon>Pterygota</taxon>
        <taxon>Neoptera</taxon>
        <taxon>Polyneoptera</taxon>
        <taxon>Dictyoptera</taxon>
        <taxon>Blattodea</taxon>
        <taxon>Blattoidea</taxon>
        <taxon>Termitoidae</taxon>
        <taxon>Termopsidae</taxon>
        <taxon>Zootermopsis</taxon>
    </lineage>
</organism>